<comment type="caution">
    <text evidence="9">The sequence shown here is derived from an EMBL/GenBank/DDBJ whole genome shotgun (WGS) entry which is preliminary data.</text>
</comment>
<evidence type="ECO:0000256" key="3">
    <source>
        <dbReference type="ARBA" id="ARBA00022475"/>
    </source>
</evidence>
<dbReference type="Proteomes" id="UP000569914">
    <property type="component" value="Unassembled WGS sequence"/>
</dbReference>
<dbReference type="GO" id="GO:0055085">
    <property type="term" value="P:transmembrane transport"/>
    <property type="evidence" value="ECO:0007669"/>
    <property type="project" value="InterPro"/>
</dbReference>
<dbReference type="RefSeq" id="WP_312879006.1">
    <property type="nucleotide sequence ID" value="NZ_JACCBU010000001.1"/>
</dbReference>
<dbReference type="InterPro" id="IPR000515">
    <property type="entry name" value="MetI-like"/>
</dbReference>
<dbReference type="Pfam" id="PF19300">
    <property type="entry name" value="BPD_transp_1_N"/>
    <property type="match status" value="1"/>
</dbReference>
<feature type="transmembrane region" description="Helical" evidence="7">
    <location>
        <begin position="239"/>
        <end position="264"/>
    </location>
</feature>
<dbReference type="InterPro" id="IPR035906">
    <property type="entry name" value="MetI-like_sf"/>
</dbReference>
<evidence type="ECO:0000256" key="2">
    <source>
        <dbReference type="ARBA" id="ARBA00022448"/>
    </source>
</evidence>
<feature type="transmembrane region" description="Helical" evidence="7">
    <location>
        <begin position="112"/>
        <end position="133"/>
    </location>
</feature>
<sequence length="341" mass="36578">MGFVRYLASRVARLVVSLIAVSIIAFTLLQLAPGSFADIARVSSGATNIGSAGTEQMVTELENRYGEDKPAWQQYLIFMKGAITWDFGPSYKYAGQDVQDIIATAFPVSATLAIIAVIIALLISVPIGVFAALRKDSIGDHGTMFVVTLGHALPSYLTAAFLILFFTATLHLLPSSGWDGPANMIMPVLALALGPVAVLARYVRSSMLETLREEYVTAALAKGGPYSTVVIRHALRNSLIPLVTVVGPLLAGLMTGTVFVETLFRIPGLGLYFTQAAASRDMPLLMGTTLFFALILMVVNLIVDLIYGALDPRIRAEAGGRGFLRGGRKLWQQSKVQPTSV</sequence>
<feature type="domain" description="ABC transmembrane type-1" evidence="8">
    <location>
        <begin position="106"/>
        <end position="307"/>
    </location>
</feature>
<dbReference type="PANTHER" id="PTHR30465">
    <property type="entry name" value="INNER MEMBRANE ABC TRANSPORTER"/>
    <property type="match status" value="1"/>
</dbReference>
<reference evidence="9 10" key="1">
    <citation type="submission" date="2020-07" db="EMBL/GenBank/DDBJ databases">
        <title>Sequencing the genomes of 1000 actinobacteria strains.</title>
        <authorList>
            <person name="Klenk H.-P."/>
        </authorList>
    </citation>
    <scope>NUCLEOTIDE SEQUENCE [LARGE SCALE GENOMIC DNA]</scope>
    <source>
        <strain evidence="9 10">DSM 22083</strain>
    </source>
</reference>
<dbReference type="Pfam" id="PF00528">
    <property type="entry name" value="BPD_transp_1"/>
    <property type="match status" value="1"/>
</dbReference>
<name>A0A7Y9I6U8_9ACTN</name>
<evidence type="ECO:0000256" key="7">
    <source>
        <dbReference type="RuleBase" id="RU363032"/>
    </source>
</evidence>
<keyword evidence="10" id="KW-1185">Reference proteome</keyword>
<dbReference type="Gene3D" id="1.10.3720.10">
    <property type="entry name" value="MetI-like"/>
    <property type="match status" value="1"/>
</dbReference>
<accession>A0A7Y9I6U8</accession>
<feature type="transmembrane region" description="Helical" evidence="7">
    <location>
        <begin position="284"/>
        <end position="307"/>
    </location>
</feature>
<feature type="transmembrane region" description="Helical" evidence="7">
    <location>
        <begin position="145"/>
        <end position="172"/>
    </location>
</feature>
<evidence type="ECO:0000256" key="4">
    <source>
        <dbReference type="ARBA" id="ARBA00022692"/>
    </source>
</evidence>
<dbReference type="GO" id="GO:0005886">
    <property type="term" value="C:plasma membrane"/>
    <property type="evidence" value="ECO:0007669"/>
    <property type="project" value="UniProtKB-SubCell"/>
</dbReference>
<proteinExistence type="inferred from homology"/>
<keyword evidence="3" id="KW-1003">Cell membrane</keyword>
<dbReference type="SUPFAM" id="SSF161098">
    <property type="entry name" value="MetI-like"/>
    <property type="match status" value="1"/>
</dbReference>
<protein>
    <submittedName>
        <fullName evidence="9">Peptide/nickel transport system permease protein</fullName>
    </submittedName>
</protein>
<organism evidence="9 10">
    <name type="scientific">Microlunatus parietis</name>
    <dbReference type="NCBI Taxonomy" id="682979"/>
    <lineage>
        <taxon>Bacteria</taxon>
        <taxon>Bacillati</taxon>
        <taxon>Actinomycetota</taxon>
        <taxon>Actinomycetes</taxon>
        <taxon>Propionibacteriales</taxon>
        <taxon>Propionibacteriaceae</taxon>
        <taxon>Microlunatus</taxon>
    </lineage>
</organism>
<dbReference type="PANTHER" id="PTHR30465:SF74">
    <property type="entry name" value="OLIGOPEPTIDE TRANSPORT SYSTEM PERMEASE PROTEIN OPPB"/>
    <property type="match status" value="1"/>
</dbReference>
<dbReference type="EMBL" id="JACCBU010000001">
    <property type="protein sequence ID" value="NYE71364.1"/>
    <property type="molecule type" value="Genomic_DNA"/>
</dbReference>
<dbReference type="CDD" id="cd06261">
    <property type="entry name" value="TM_PBP2"/>
    <property type="match status" value="1"/>
</dbReference>
<keyword evidence="2 7" id="KW-0813">Transport</keyword>
<evidence type="ECO:0000313" key="10">
    <source>
        <dbReference type="Proteomes" id="UP000569914"/>
    </source>
</evidence>
<keyword evidence="4 7" id="KW-0812">Transmembrane</keyword>
<evidence type="ECO:0000313" key="9">
    <source>
        <dbReference type="EMBL" id="NYE71364.1"/>
    </source>
</evidence>
<dbReference type="AlphaFoldDB" id="A0A7Y9I6U8"/>
<evidence type="ECO:0000259" key="8">
    <source>
        <dbReference type="PROSITE" id="PS50928"/>
    </source>
</evidence>
<evidence type="ECO:0000256" key="5">
    <source>
        <dbReference type="ARBA" id="ARBA00022989"/>
    </source>
</evidence>
<evidence type="ECO:0000256" key="1">
    <source>
        <dbReference type="ARBA" id="ARBA00004651"/>
    </source>
</evidence>
<gene>
    <name evidence="9" type="ORF">BKA15_002693</name>
</gene>
<comment type="similarity">
    <text evidence="7">Belongs to the binding-protein-dependent transport system permease family.</text>
</comment>
<comment type="subcellular location">
    <subcellularLocation>
        <location evidence="1 7">Cell membrane</location>
        <topology evidence="1 7">Multi-pass membrane protein</topology>
    </subcellularLocation>
</comment>
<evidence type="ECO:0000256" key="6">
    <source>
        <dbReference type="ARBA" id="ARBA00023136"/>
    </source>
</evidence>
<keyword evidence="5 7" id="KW-1133">Transmembrane helix</keyword>
<feature type="transmembrane region" description="Helical" evidence="7">
    <location>
        <begin position="184"/>
        <end position="203"/>
    </location>
</feature>
<keyword evidence="6 7" id="KW-0472">Membrane</keyword>
<feature type="transmembrane region" description="Helical" evidence="7">
    <location>
        <begin position="12"/>
        <end position="32"/>
    </location>
</feature>
<dbReference type="PROSITE" id="PS50928">
    <property type="entry name" value="ABC_TM1"/>
    <property type="match status" value="1"/>
</dbReference>
<dbReference type="InterPro" id="IPR045621">
    <property type="entry name" value="BPD_transp_1_N"/>
</dbReference>